<evidence type="ECO:0000313" key="4">
    <source>
        <dbReference type="Proteomes" id="UP000217935"/>
    </source>
</evidence>
<dbReference type="AlphaFoldDB" id="A0A291GH64"/>
<dbReference type="Proteomes" id="UP000217935">
    <property type="component" value="Chromosome"/>
</dbReference>
<dbReference type="PANTHER" id="PTHR43798">
    <property type="entry name" value="MONOACYLGLYCEROL LIPASE"/>
    <property type="match status" value="1"/>
</dbReference>
<dbReference type="InterPro" id="IPR029058">
    <property type="entry name" value="AB_hydrolase_fold"/>
</dbReference>
<dbReference type="GO" id="GO:0047570">
    <property type="term" value="F:3-oxoadipate enol-lactonase activity"/>
    <property type="evidence" value="ECO:0007669"/>
    <property type="project" value="InterPro"/>
</dbReference>
<dbReference type="OrthoDB" id="9793083at2"/>
<organism evidence="3 4">
    <name type="scientific">Celeribacter ethanolicus</name>
    <dbReference type="NCBI Taxonomy" id="1758178"/>
    <lineage>
        <taxon>Bacteria</taxon>
        <taxon>Pseudomonadati</taxon>
        <taxon>Pseudomonadota</taxon>
        <taxon>Alphaproteobacteria</taxon>
        <taxon>Rhodobacterales</taxon>
        <taxon>Roseobacteraceae</taxon>
        <taxon>Celeribacter</taxon>
    </lineage>
</organism>
<keyword evidence="4" id="KW-1185">Reference proteome</keyword>
<evidence type="ECO:0000313" key="3">
    <source>
        <dbReference type="EMBL" id="ATG49430.1"/>
    </source>
</evidence>
<dbReference type="InterPro" id="IPR026968">
    <property type="entry name" value="PcaD/CatD"/>
</dbReference>
<dbReference type="GO" id="GO:0016020">
    <property type="term" value="C:membrane"/>
    <property type="evidence" value="ECO:0007669"/>
    <property type="project" value="TreeGrafter"/>
</dbReference>
<feature type="domain" description="AB hydrolase-1" evidence="2">
    <location>
        <begin position="23"/>
        <end position="249"/>
    </location>
</feature>
<dbReference type="GO" id="GO:0042952">
    <property type="term" value="P:beta-ketoadipate pathway"/>
    <property type="evidence" value="ECO:0007669"/>
    <property type="project" value="InterPro"/>
</dbReference>
<dbReference type="RefSeq" id="WP_096806927.1">
    <property type="nucleotide sequence ID" value="NZ_CP022196.1"/>
</dbReference>
<dbReference type="Gene3D" id="3.40.50.1820">
    <property type="entry name" value="alpha/beta hydrolase"/>
    <property type="match status" value="1"/>
</dbReference>
<dbReference type="KEGG" id="ceh:CEW89_18725"/>
<keyword evidence="1" id="KW-0378">Hydrolase</keyword>
<dbReference type="InterPro" id="IPR000073">
    <property type="entry name" value="AB_hydrolase_1"/>
</dbReference>
<reference evidence="3 4" key="1">
    <citation type="submission" date="2017-06" db="EMBL/GenBank/DDBJ databases">
        <title>Celeribacter sp. TSPH2 complete genome sequence.</title>
        <authorList>
            <person name="Woo J.-H."/>
            <person name="Kim H.-S."/>
        </authorList>
    </citation>
    <scope>NUCLEOTIDE SEQUENCE [LARGE SCALE GENOMIC DNA]</scope>
    <source>
        <strain evidence="3 4">TSPH2</strain>
    </source>
</reference>
<dbReference type="Pfam" id="PF12697">
    <property type="entry name" value="Abhydrolase_6"/>
    <property type="match status" value="1"/>
</dbReference>
<gene>
    <name evidence="3" type="primary">pcaD</name>
    <name evidence="3" type="ORF">CEW89_18725</name>
</gene>
<accession>A0A291GH64</accession>
<dbReference type="PANTHER" id="PTHR43798:SF31">
    <property type="entry name" value="AB HYDROLASE SUPERFAMILY PROTEIN YCLE"/>
    <property type="match status" value="1"/>
</dbReference>
<dbReference type="SUPFAM" id="SSF53474">
    <property type="entry name" value="alpha/beta-Hydrolases"/>
    <property type="match status" value="1"/>
</dbReference>
<proteinExistence type="predicted"/>
<name>A0A291GH64_9RHOB</name>
<dbReference type="NCBIfam" id="TIGR02427">
    <property type="entry name" value="protocat_pcaD"/>
    <property type="match status" value="1"/>
</dbReference>
<dbReference type="InterPro" id="IPR050266">
    <property type="entry name" value="AB_hydrolase_sf"/>
</dbReference>
<dbReference type="EMBL" id="CP022196">
    <property type="protein sequence ID" value="ATG49430.1"/>
    <property type="molecule type" value="Genomic_DNA"/>
</dbReference>
<dbReference type="PRINTS" id="PR00111">
    <property type="entry name" value="ABHYDROLASE"/>
</dbReference>
<evidence type="ECO:0000256" key="1">
    <source>
        <dbReference type="ARBA" id="ARBA00022801"/>
    </source>
</evidence>
<sequence>MHALKRDWGTMHVSRKGGTGPALVFINSLGTDLRMWDEVCGHLPKSWITLRMDKRGHGLSDTAPVGYGIPELAEDVMAAMDDAGLESAILVGCSIGGLIAQHVALMAPEKVQGLVLSNTASMLGAAEGWHARIDGVRANGMAAMAEGILPRWFGPKMLANPNAPLWRTLLARTDQEGYIATCAAIAGTDITERLGEISQPALVFGGKHDLATPPEVVEALARNLPRADLVMFEETGHLPAIEAPEAFTEALVKFVERIAA</sequence>
<protein>
    <submittedName>
        <fullName evidence="3">3-oxoadipate enol-lactonase</fullName>
    </submittedName>
</protein>
<dbReference type="STRING" id="1758178.GCA_001550095_02458"/>
<evidence type="ECO:0000259" key="2">
    <source>
        <dbReference type="Pfam" id="PF12697"/>
    </source>
</evidence>